<keyword evidence="3 5" id="KW-1133">Transmembrane helix</keyword>
<accession>A0A914UL17</accession>
<comment type="subcellular location">
    <subcellularLocation>
        <location evidence="1">Membrane</location>
    </subcellularLocation>
</comment>
<feature type="transmembrane region" description="Helical" evidence="5">
    <location>
        <begin position="279"/>
        <end position="296"/>
    </location>
</feature>
<dbReference type="AlphaFoldDB" id="A0A914UL17"/>
<dbReference type="Gene3D" id="1.20.1070.10">
    <property type="entry name" value="Rhodopsin 7-helix transmembrane proteins"/>
    <property type="match status" value="1"/>
</dbReference>
<dbReference type="Pfam" id="PF10320">
    <property type="entry name" value="7TM_GPCR_Srsx"/>
    <property type="match status" value="1"/>
</dbReference>
<keyword evidence="4 5" id="KW-0472">Membrane</keyword>
<protein>
    <submittedName>
        <fullName evidence="8">G-protein coupled receptors family 1 profile domain-containing protein</fullName>
    </submittedName>
</protein>
<dbReference type="GO" id="GO:0004930">
    <property type="term" value="F:G protein-coupled receptor activity"/>
    <property type="evidence" value="ECO:0007669"/>
    <property type="project" value="InterPro"/>
</dbReference>
<feature type="transmembrane region" description="Helical" evidence="5">
    <location>
        <begin position="194"/>
        <end position="219"/>
    </location>
</feature>
<dbReference type="InterPro" id="IPR017452">
    <property type="entry name" value="GPCR_Rhodpsn_7TM"/>
</dbReference>
<name>A0A914UL17_9BILA</name>
<dbReference type="SUPFAM" id="SSF81321">
    <property type="entry name" value="Family A G protein-coupled receptor-like"/>
    <property type="match status" value="1"/>
</dbReference>
<evidence type="ECO:0000256" key="4">
    <source>
        <dbReference type="ARBA" id="ARBA00023136"/>
    </source>
</evidence>
<feature type="transmembrane region" description="Helical" evidence="5">
    <location>
        <begin position="148"/>
        <end position="174"/>
    </location>
</feature>
<dbReference type="InterPro" id="IPR047130">
    <property type="entry name" value="7TM_GPCR_Srsx_nematod"/>
</dbReference>
<dbReference type="PANTHER" id="PTHR23360:SF26">
    <property type="entry name" value="G-PROTEIN COUPLED RECEPTORS FAMILY 1 PROFILE DOMAIN-CONTAINING PROTEIN"/>
    <property type="match status" value="1"/>
</dbReference>
<dbReference type="InterPro" id="IPR000276">
    <property type="entry name" value="GPCR_Rhodpsn"/>
</dbReference>
<feature type="domain" description="G-protein coupled receptors family 1 profile" evidence="6">
    <location>
        <begin position="42"/>
        <end position="294"/>
    </location>
</feature>
<feature type="transmembrane region" description="Helical" evidence="5">
    <location>
        <begin position="107"/>
        <end position="127"/>
    </location>
</feature>
<organism evidence="7 8">
    <name type="scientific">Plectus sambesii</name>
    <dbReference type="NCBI Taxonomy" id="2011161"/>
    <lineage>
        <taxon>Eukaryota</taxon>
        <taxon>Metazoa</taxon>
        <taxon>Ecdysozoa</taxon>
        <taxon>Nematoda</taxon>
        <taxon>Chromadorea</taxon>
        <taxon>Plectida</taxon>
        <taxon>Plectina</taxon>
        <taxon>Plectoidea</taxon>
        <taxon>Plectidae</taxon>
        <taxon>Plectus</taxon>
    </lineage>
</organism>
<dbReference type="Proteomes" id="UP000887566">
    <property type="component" value="Unplaced"/>
</dbReference>
<feature type="transmembrane region" description="Helical" evidence="5">
    <location>
        <begin position="246"/>
        <end position="267"/>
    </location>
</feature>
<keyword evidence="7" id="KW-1185">Reference proteome</keyword>
<dbReference type="SMART" id="SM01381">
    <property type="entry name" value="7TM_GPCR_Srsx"/>
    <property type="match status" value="1"/>
</dbReference>
<sequence>MVVQLRNRSDGQWEQVQPQAVIDANMRNFIIYGIEGLLMTLTNFPIVLSVLRYKALRDQKEFIIVAGLAFADGFNGFAFLAAAIGRINQLLNSDAFVLKSRWHCGTTVWNICWTFANNLAGLMLLVVSIDRLIAVSIPLRYFTFTKRYAWILVGSAFAYICIPATVSFVLSYQYQEPEFPAYCLVGMGMHNGYYEYFVMFHLVTSFGSVLLYGPVFFLLQKASNTLRRTAGTSEVNKMARLKKVTYTLGIHTCFTFLFNMVPDLLILYSGTPSSSQTPFYMLLNVNAMVNILIYMFRFKEMRNGLKALIMCRTKMSTTTVNVHSIQTNQRSRNQSIFVPSKLTY</sequence>
<dbReference type="WBParaSite" id="PSAMB.scaffold10886size3764.g33696.t1">
    <property type="protein sequence ID" value="PSAMB.scaffold10886size3764.g33696.t1"/>
    <property type="gene ID" value="PSAMB.scaffold10886size3764.g33696"/>
</dbReference>
<keyword evidence="2 5" id="KW-0812">Transmembrane</keyword>
<dbReference type="PROSITE" id="PS50262">
    <property type="entry name" value="G_PROTEIN_RECEP_F1_2"/>
    <property type="match status" value="1"/>
</dbReference>
<feature type="transmembrane region" description="Helical" evidence="5">
    <location>
        <begin position="29"/>
        <end position="51"/>
    </location>
</feature>
<dbReference type="InterPro" id="IPR019424">
    <property type="entry name" value="7TM_GPCR_Srsx"/>
</dbReference>
<dbReference type="GO" id="GO:0016020">
    <property type="term" value="C:membrane"/>
    <property type="evidence" value="ECO:0007669"/>
    <property type="project" value="UniProtKB-SubCell"/>
</dbReference>
<evidence type="ECO:0000256" key="3">
    <source>
        <dbReference type="ARBA" id="ARBA00022989"/>
    </source>
</evidence>
<feature type="transmembrane region" description="Helical" evidence="5">
    <location>
        <begin position="63"/>
        <end position="87"/>
    </location>
</feature>
<proteinExistence type="predicted"/>
<reference evidence="8" key="1">
    <citation type="submission" date="2022-11" db="UniProtKB">
        <authorList>
            <consortium name="WormBaseParasite"/>
        </authorList>
    </citation>
    <scope>IDENTIFICATION</scope>
</reference>
<evidence type="ECO:0000256" key="1">
    <source>
        <dbReference type="ARBA" id="ARBA00004370"/>
    </source>
</evidence>
<evidence type="ECO:0000259" key="6">
    <source>
        <dbReference type="PROSITE" id="PS50262"/>
    </source>
</evidence>
<evidence type="ECO:0000313" key="7">
    <source>
        <dbReference type="Proteomes" id="UP000887566"/>
    </source>
</evidence>
<evidence type="ECO:0000256" key="5">
    <source>
        <dbReference type="SAM" id="Phobius"/>
    </source>
</evidence>
<evidence type="ECO:0000256" key="2">
    <source>
        <dbReference type="ARBA" id="ARBA00022692"/>
    </source>
</evidence>
<dbReference type="CDD" id="cd00637">
    <property type="entry name" value="7tm_classA_rhodopsin-like"/>
    <property type="match status" value="1"/>
</dbReference>
<evidence type="ECO:0000313" key="8">
    <source>
        <dbReference type="WBParaSite" id="PSAMB.scaffold10886size3764.g33696.t1"/>
    </source>
</evidence>
<dbReference type="PANTHER" id="PTHR23360">
    <property type="entry name" value="G-PROTEIN COUPLED RECEPTORS FAMILY 1 PROFILE DOMAIN-CONTAINING PROTEIN-RELATED"/>
    <property type="match status" value="1"/>
</dbReference>